<comment type="similarity">
    <text evidence="2">Belongs to the DAMOX/DASOX family.</text>
</comment>
<evidence type="ECO:0000313" key="9">
    <source>
        <dbReference type="Proteomes" id="UP000801864"/>
    </source>
</evidence>
<proteinExistence type="inferred from homology"/>
<keyword evidence="3" id="KW-0285">Flavoprotein</keyword>
<keyword evidence="5" id="KW-0560">Oxidoreductase</keyword>
<name>A0A9P4XE96_9HYPO</name>
<dbReference type="InterPro" id="IPR023209">
    <property type="entry name" value="DAO"/>
</dbReference>
<dbReference type="Gene3D" id="3.40.50.720">
    <property type="entry name" value="NAD(P)-binding Rossmann-like Domain"/>
    <property type="match status" value="1"/>
</dbReference>
<sequence length="370" mass="40191">MVPTIVTQEVESLATNSSIVIVGAGIIGLDVAFALSERGFGPSTTVIAEYLPGDTAPLYTSLWAGCNYSGVSGSSEDQLRRDRMGYSHLAKLAAEKGHEAYVVRTPSIEFWDEGIPGNKLDGIRDYLEDFVVLPTESLPDGVKSGISFTTLTINAPKHLEYLVQSLKNLGVTFVRQKLSHIHTPFGSKETKLVFNCTGNASQQLPGVGDSQCYPTRGQVVHVKAPHIKYNIMRHGKDYFTHVIPRPMSDGTVILGGSRHPANSDTNAYSDETESILARTRQLCKELDQQPVEVLGAFAGLRPSRQGGPRIEREEIIVNDVKRLLIHNYGADGTGFQAGYGMATDAVNKAQDMLSEILSTSSSNIGDHMKV</sequence>
<evidence type="ECO:0000256" key="4">
    <source>
        <dbReference type="ARBA" id="ARBA00022827"/>
    </source>
</evidence>
<evidence type="ECO:0000313" key="8">
    <source>
        <dbReference type="EMBL" id="KAF3069953.1"/>
    </source>
</evidence>
<evidence type="ECO:0000256" key="6">
    <source>
        <dbReference type="PIRSR" id="PIRSR000189-1"/>
    </source>
</evidence>
<dbReference type="PANTHER" id="PTHR11530:SF11">
    <property type="entry name" value="D-ASPARTATE OXIDASE"/>
    <property type="match status" value="1"/>
</dbReference>
<dbReference type="GO" id="GO:0005737">
    <property type="term" value="C:cytoplasm"/>
    <property type="evidence" value="ECO:0007669"/>
    <property type="project" value="TreeGrafter"/>
</dbReference>
<dbReference type="Gene3D" id="3.30.9.10">
    <property type="entry name" value="D-Amino Acid Oxidase, subunit A, domain 2"/>
    <property type="match status" value="1"/>
</dbReference>
<comment type="caution">
    <text evidence="8">The sequence shown here is derived from an EMBL/GenBank/DDBJ whole genome shotgun (WGS) entry which is preliminary data.</text>
</comment>
<dbReference type="InterPro" id="IPR006076">
    <property type="entry name" value="FAD-dep_OxRdtase"/>
</dbReference>
<dbReference type="GO" id="GO:0019478">
    <property type="term" value="P:D-amino acid catabolic process"/>
    <property type="evidence" value="ECO:0007669"/>
    <property type="project" value="TreeGrafter"/>
</dbReference>
<comment type="cofactor">
    <cofactor evidence="1 6">
        <name>FAD</name>
        <dbReference type="ChEBI" id="CHEBI:57692"/>
    </cofactor>
</comment>
<dbReference type="SUPFAM" id="SSF51971">
    <property type="entry name" value="Nucleotide-binding domain"/>
    <property type="match status" value="1"/>
</dbReference>
<feature type="binding site" evidence="6">
    <location>
        <position position="301"/>
    </location>
    <ligand>
        <name>D-dopa</name>
        <dbReference type="ChEBI" id="CHEBI:149689"/>
    </ligand>
</feature>
<dbReference type="Proteomes" id="UP000801864">
    <property type="component" value="Unassembled WGS sequence"/>
</dbReference>
<feature type="binding site" evidence="6">
    <location>
        <position position="197"/>
    </location>
    <ligand>
        <name>FAD</name>
        <dbReference type="ChEBI" id="CHEBI:57692"/>
    </ligand>
</feature>
<feature type="binding site" evidence="6">
    <location>
        <position position="332"/>
    </location>
    <ligand>
        <name>D-dopa</name>
        <dbReference type="ChEBI" id="CHEBI:149689"/>
    </ligand>
</feature>
<keyword evidence="4 6" id="KW-0274">FAD</keyword>
<dbReference type="Pfam" id="PF01266">
    <property type="entry name" value="DAO"/>
    <property type="match status" value="1"/>
</dbReference>
<dbReference type="EMBL" id="QLNT01000011">
    <property type="protein sequence ID" value="KAF3069953.1"/>
    <property type="molecule type" value="Genomic_DNA"/>
</dbReference>
<evidence type="ECO:0000256" key="1">
    <source>
        <dbReference type="ARBA" id="ARBA00001974"/>
    </source>
</evidence>
<dbReference type="GO" id="GO:0003884">
    <property type="term" value="F:D-amino-acid oxidase activity"/>
    <property type="evidence" value="ECO:0007669"/>
    <property type="project" value="InterPro"/>
</dbReference>
<gene>
    <name evidence="8" type="ORF">CFAM422_006648</name>
</gene>
<keyword evidence="9" id="KW-1185">Reference proteome</keyword>
<feature type="domain" description="FAD dependent oxidoreductase" evidence="7">
    <location>
        <begin position="19"/>
        <end position="342"/>
    </location>
</feature>
<protein>
    <submittedName>
        <fullName evidence="8">D-amino-acid oxidase</fullName>
    </submittedName>
</protein>
<accession>A0A9P4XE96</accession>
<evidence type="ECO:0000259" key="7">
    <source>
        <dbReference type="Pfam" id="PF01266"/>
    </source>
</evidence>
<dbReference type="GO" id="GO:0071949">
    <property type="term" value="F:FAD binding"/>
    <property type="evidence" value="ECO:0007669"/>
    <property type="project" value="InterPro"/>
</dbReference>
<evidence type="ECO:0000256" key="3">
    <source>
        <dbReference type="ARBA" id="ARBA00022630"/>
    </source>
</evidence>
<dbReference type="PIRSF" id="PIRSF000189">
    <property type="entry name" value="D-aa_oxidase"/>
    <property type="match status" value="1"/>
</dbReference>
<evidence type="ECO:0000256" key="2">
    <source>
        <dbReference type="ARBA" id="ARBA00006730"/>
    </source>
</evidence>
<dbReference type="PANTHER" id="PTHR11530">
    <property type="entry name" value="D-AMINO ACID OXIDASE"/>
    <property type="match status" value="1"/>
</dbReference>
<reference evidence="8 9" key="1">
    <citation type="submission" date="2018-06" db="EMBL/GenBank/DDBJ databases">
        <title>Genome analysis of cellulolytic fungus Trichoderma lentiforme CFAM-422.</title>
        <authorList>
            <person name="Steindorff A.S."/>
            <person name="Formighieri E.F."/>
            <person name="Midorikawa G.E.O."/>
            <person name="Tamietti M.S."/>
            <person name="Ramos E.Z."/>
            <person name="Silva A.S."/>
            <person name="Bon E.P.S."/>
            <person name="Mendes T.D."/>
            <person name="Damaso M.C.T."/>
            <person name="Favaro L.C.L."/>
        </authorList>
    </citation>
    <scope>NUCLEOTIDE SEQUENCE [LARGE SCALE GENOMIC DNA]</scope>
    <source>
        <strain evidence="8 9">CFAM-422</strain>
    </source>
</reference>
<organism evidence="8 9">
    <name type="scientific">Trichoderma lentiforme</name>
    <dbReference type="NCBI Taxonomy" id="1567552"/>
    <lineage>
        <taxon>Eukaryota</taxon>
        <taxon>Fungi</taxon>
        <taxon>Dikarya</taxon>
        <taxon>Ascomycota</taxon>
        <taxon>Pezizomycotina</taxon>
        <taxon>Sordariomycetes</taxon>
        <taxon>Hypocreomycetidae</taxon>
        <taxon>Hypocreales</taxon>
        <taxon>Hypocreaceae</taxon>
        <taxon>Trichoderma</taxon>
    </lineage>
</organism>
<evidence type="ECO:0000256" key="5">
    <source>
        <dbReference type="ARBA" id="ARBA00023002"/>
    </source>
</evidence>
<dbReference type="AlphaFoldDB" id="A0A9P4XE96"/>
<feature type="binding site" evidence="6">
    <location>
        <begin position="60"/>
        <end position="61"/>
    </location>
    <ligand>
        <name>FAD</name>
        <dbReference type="ChEBI" id="CHEBI:57692"/>
    </ligand>
</feature>
<dbReference type="SUPFAM" id="SSF54373">
    <property type="entry name" value="FAD-linked reductases, C-terminal domain"/>
    <property type="match status" value="1"/>
</dbReference>
<feature type="binding site" evidence="6">
    <location>
        <position position="234"/>
    </location>
    <ligand>
        <name>D-dopa</name>
        <dbReference type="ChEBI" id="CHEBI:149689"/>
    </ligand>
</feature>